<reference evidence="1" key="2">
    <citation type="journal article" date="2015" name="Fish Shellfish Immunol.">
        <title>Early steps in the European eel (Anguilla anguilla)-Vibrio vulnificus interaction in the gills: Role of the RtxA13 toxin.</title>
        <authorList>
            <person name="Callol A."/>
            <person name="Pajuelo D."/>
            <person name="Ebbesson L."/>
            <person name="Teles M."/>
            <person name="MacKenzie S."/>
            <person name="Amaro C."/>
        </authorList>
    </citation>
    <scope>NUCLEOTIDE SEQUENCE</scope>
</reference>
<protein>
    <submittedName>
        <fullName evidence="1">Uncharacterized protein</fullName>
    </submittedName>
</protein>
<dbReference type="EMBL" id="GBXM01069044">
    <property type="protein sequence ID" value="JAH39533.1"/>
    <property type="molecule type" value="Transcribed_RNA"/>
</dbReference>
<evidence type="ECO:0000313" key="1">
    <source>
        <dbReference type="EMBL" id="JAH39533.1"/>
    </source>
</evidence>
<sequence length="33" mass="3747">MEERTACVYRSWEIRDGLLTAGTDAPTLTRCQC</sequence>
<reference evidence="1" key="1">
    <citation type="submission" date="2014-11" db="EMBL/GenBank/DDBJ databases">
        <authorList>
            <person name="Amaro Gonzalez C."/>
        </authorList>
    </citation>
    <scope>NUCLEOTIDE SEQUENCE</scope>
</reference>
<accession>A0A0E9SGA0</accession>
<dbReference type="AlphaFoldDB" id="A0A0E9SGA0"/>
<name>A0A0E9SGA0_ANGAN</name>
<organism evidence="1">
    <name type="scientific">Anguilla anguilla</name>
    <name type="common">European freshwater eel</name>
    <name type="synonym">Muraena anguilla</name>
    <dbReference type="NCBI Taxonomy" id="7936"/>
    <lineage>
        <taxon>Eukaryota</taxon>
        <taxon>Metazoa</taxon>
        <taxon>Chordata</taxon>
        <taxon>Craniata</taxon>
        <taxon>Vertebrata</taxon>
        <taxon>Euteleostomi</taxon>
        <taxon>Actinopterygii</taxon>
        <taxon>Neopterygii</taxon>
        <taxon>Teleostei</taxon>
        <taxon>Anguilliformes</taxon>
        <taxon>Anguillidae</taxon>
        <taxon>Anguilla</taxon>
    </lineage>
</organism>
<proteinExistence type="predicted"/>